<gene>
    <name evidence="2" type="ORF">E2C01_031674</name>
</gene>
<feature type="region of interest" description="Disordered" evidence="1">
    <location>
        <begin position="34"/>
        <end position="62"/>
    </location>
</feature>
<comment type="caution">
    <text evidence="2">The sequence shown here is derived from an EMBL/GenBank/DDBJ whole genome shotgun (WGS) entry which is preliminary data.</text>
</comment>
<keyword evidence="3" id="KW-1185">Reference proteome</keyword>
<dbReference type="OrthoDB" id="10002959at2759"/>
<evidence type="ECO:0000313" key="3">
    <source>
        <dbReference type="Proteomes" id="UP000324222"/>
    </source>
</evidence>
<name>A0A5B7ETD7_PORTR</name>
<protein>
    <submittedName>
        <fullName evidence="2">Uncharacterized protein</fullName>
    </submittedName>
</protein>
<accession>A0A5B7ETD7</accession>
<reference evidence="2 3" key="1">
    <citation type="submission" date="2019-05" db="EMBL/GenBank/DDBJ databases">
        <title>Another draft genome of Portunus trituberculatus and its Hox gene families provides insights of decapod evolution.</title>
        <authorList>
            <person name="Jeong J.-H."/>
            <person name="Song I."/>
            <person name="Kim S."/>
            <person name="Choi T."/>
            <person name="Kim D."/>
            <person name="Ryu S."/>
            <person name="Kim W."/>
        </authorList>
    </citation>
    <scope>NUCLEOTIDE SEQUENCE [LARGE SCALE GENOMIC DNA]</scope>
    <source>
        <tissue evidence="2">Muscle</tissue>
    </source>
</reference>
<dbReference type="Proteomes" id="UP000324222">
    <property type="component" value="Unassembled WGS sequence"/>
</dbReference>
<organism evidence="2 3">
    <name type="scientific">Portunus trituberculatus</name>
    <name type="common">Swimming crab</name>
    <name type="synonym">Neptunus trituberculatus</name>
    <dbReference type="NCBI Taxonomy" id="210409"/>
    <lineage>
        <taxon>Eukaryota</taxon>
        <taxon>Metazoa</taxon>
        <taxon>Ecdysozoa</taxon>
        <taxon>Arthropoda</taxon>
        <taxon>Crustacea</taxon>
        <taxon>Multicrustacea</taxon>
        <taxon>Malacostraca</taxon>
        <taxon>Eumalacostraca</taxon>
        <taxon>Eucarida</taxon>
        <taxon>Decapoda</taxon>
        <taxon>Pleocyemata</taxon>
        <taxon>Brachyura</taxon>
        <taxon>Eubrachyura</taxon>
        <taxon>Portunoidea</taxon>
        <taxon>Portunidae</taxon>
        <taxon>Portuninae</taxon>
        <taxon>Portunus</taxon>
    </lineage>
</organism>
<dbReference type="AlphaFoldDB" id="A0A5B7ETD7"/>
<evidence type="ECO:0000313" key="2">
    <source>
        <dbReference type="EMBL" id="MPC38170.1"/>
    </source>
</evidence>
<evidence type="ECO:0000256" key="1">
    <source>
        <dbReference type="SAM" id="MobiDB-lite"/>
    </source>
</evidence>
<feature type="compositionally biased region" description="Low complexity" evidence="1">
    <location>
        <begin position="39"/>
        <end position="59"/>
    </location>
</feature>
<dbReference type="EMBL" id="VSRR010004000">
    <property type="protein sequence ID" value="MPC38170.1"/>
    <property type="molecule type" value="Genomic_DNA"/>
</dbReference>
<proteinExistence type="predicted"/>
<sequence>MNALLKDNAIPEDTGNDIIQTKTPLKDLEVVKVEDRAPSSTTTTTTTSTTTTTTTTTTTKAPTHTRNKSIFDYIINPFTGAV</sequence>